<proteinExistence type="predicted"/>
<evidence type="ECO:0000313" key="2">
    <source>
        <dbReference type="EMBL" id="MBE0464226.1"/>
    </source>
</evidence>
<comment type="caution">
    <text evidence="2">The sequence shown here is derived from an EMBL/GenBank/DDBJ whole genome shotgun (WGS) entry which is preliminary data.</text>
</comment>
<dbReference type="Gene3D" id="1.10.10.10">
    <property type="entry name" value="Winged helix-like DNA-binding domain superfamily/Winged helix DNA-binding domain"/>
    <property type="match status" value="1"/>
</dbReference>
<keyword evidence="3" id="KW-1185">Reference proteome</keyword>
<organism evidence="2 3">
    <name type="scientific">Halomonas colorata</name>
    <dbReference type="NCBI Taxonomy" id="2742615"/>
    <lineage>
        <taxon>Bacteria</taxon>
        <taxon>Pseudomonadati</taxon>
        <taxon>Pseudomonadota</taxon>
        <taxon>Gammaproteobacteria</taxon>
        <taxon>Oceanospirillales</taxon>
        <taxon>Halomonadaceae</taxon>
        <taxon>Halomonas</taxon>
    </lineage>
</organism>
<gene>
    <name evidence="2" type="ORF">EI547_12285</name>
</gene>
<protein>
    <submittedName>
        <fullName evidence="2">Helix-turn-helix domain-containing protein</fullName>
    </submittedName>
</protein>
<feature type="domain" description="HTH iclR-type" evidence="1">
    <location>
        <begin position="23"/>
        <end position="79"/>
    </location>
</feature>
<sequence length="79" mass="8620">MTKAASQARFSPCEKEAAMTKQIRALARGLAIVNAIDRASGPISLGELHHVTGIDRATILRILATLEQEGWVRRPPQTE</sequence>
<dbReference type="PANTHER" id="PTHR30136:SF23">
    <property type="entry name" value="DNA-BINDING TRANSCRIPTIONAL ACTIVATOR MHPR"/>
    <property type="match status" value="1"/>
</dbReference>
<evidence type="ECO:0000259" key="1">
    <source>
        <dbReference type="PROSITE" id="PS51077"/>
    </source>
</evidence>
<dbReference type="PROSITE" id="PS51077">
    <property type="entry name" value="HTH_ICLR"/>
    <property type="match status" value="1"/>
</dbReference>
<reference evidence="2 3" key="1">
    <citation type="submission" date="2020-07" db="EMBL/GenBank/DDBJ databases">
        <title>Halophilic bacteria isolated from french cheeses.</title>
        <authorList>
            <person name="Kothe C.I."/>
            <person name="Farah-Kraiem B."/>
            <person name="Renault P."/>
            <person name="Dridi B."/>
        </authorList>
    </citation>
    <scope>NUCLEOTIDE SEQUENCE [LARGE SCALE GENOMIC DNA]</scope>
    <source>
        <strain evidence="2 3">FME20</strain>
    </source>
</reference>
<dbReference type="RefSeq" id="WP_192538743.1">
    <property type="nucleotide sequence ID" value="NZ_RRZB01000029.1"/>
</dbReference>
<dbReference type="Pfam" id="PF09339">
    <property type="entry name" value="HTH_IclR"/>
    <property type="match status" value="1"/>
</dbReference>
<dbReference type="EMBL" id="RRZB01000029">
    <property type="protein sequence ID" value="MBE0464226.1"/>
    <property type="molecule type" value="Genomic_DNA"/>
</dbReference>
<accession>A0ABR9G030</accession>
<dbReference type="InterPro" id="IPR050707">
    <property type="entry name" value="HTH_MetabolicPath_Reg"/>
</dbReference>
<dbReference type="SUPFAM" id="SSF46785">
    <property type="entry name" value="Winged helix' DNA-binding domain"/>
    <property type="match status" value="1"/>
</dbReference>
<dbReference type="PANTHER" id="PTHR30136">
    <property type="entry name" value="HELIX-TURN-HELIX TRANSCRIPTIONAL REGULATOR, ICLR FAMILY"/>
    <property type="match status" value="1"/>
</dbReference>
<evidence type="ECO:0000313" key="3">
    <source>
        <dbReference type="Proteomes" id="UP001645038"/>
    </source>
</evidence>
<name>A0ABR9G030_9GAMM</name>
<dbReference type="Proteomes" id="UP001645038">
    <property type="component" value="Unassembled WGS sequence"/>
</dbReference>
<dbReference type="InterPro" id="IPR005471">
    <property type="entry name" value="Tscrpt_reg_IclR_N"/>
</dbReference>
<dbReference type="InterPro" id="IPR036390">
    <property type="entry name" value="WH_DNA-bd_sf"/>
</dbReference>
<dbReference type="InterPro" id="IPR036388">
    <property type="entry name" value="WH-like_DNA-bd_sf"/>
</dbReference>